<dbReference type="Proteomes" id="UP000427842">
    <property type="component" value="Unassembled WGS sequence"/>
</dbReference>
<accession>A0ABQ6VRI1</accession>
<dbReference type="EMBL" id="QYAZ01000002">
    <property type="protein sequence ID" value="KAB8122546.1"/>
    <property type="molecule type" value="Genomic_DNA"/>
</dbReference>
<proteinExistence type="predicted"/>
<reference evidence="1 2" key="1">
    <citation type="submission" date="2018-09" db="EMBL/GenBank/DDBJ databases">
        <title>Genome sequence and characterization of the bcs clusters for the production of nanocellulose from the low pH resistant strain Komagataeibacter medellinensis ID13488.</title>
        <authorList>
            <person name="Hernandez-Arriaga A.M."/>
            <person name="Del Cerro C."/>
            <person name="Urbina L."/>
            <person name="Eceiza A."/>
            <person name="Retegi A."/>
            <person name="Prieto M.A."/>
        </authorList>
    </citation>
    <scope>NUCLEOTIDE SEQUENCE [LARGE SCALE GENOMIC DNA]</scope>
    <source>
        <strain evidence="1 2">ID13488</strain>
    </source>
</reference>
<sequence>MSRHTDRHLGLTKIQAVPEIQGGFLALQRALVGVALDVSIFDDSWHAPQRRVIGPGMRVCTSLVDIARTCQRDYLLCGGTMEFESSGALHVLWVRIAVSSGESRLVLGPKKADSGLLLVDIIMKEDQEKANLSIMFRDVASLSATYDSCMDITLIGLLSGAATEMDCNAWAVIRLRGNVCNLSAENSQLIKGNDGSSVLYIHSYTAEELGKIHIDISK</sequence>
<evidence type="ECO:0000313" key="2">
    <source>
        <dbReference type="Proteomes" id="UP000427842"/>
    </source>
</evidence>
<gene>
    <name evidence="1" type="ORF">D3W54_15340</name>
</gene>
<protein>
    <submittedName>
        <fullName evidence="1">Uncharacterized protein</fullName>
    </submittedName>
</protein>
<dbReference type="RefSeq" id="WP_153472568.1">
    <property type="nucleotide sequence ID" value="NZ_QYAZ01000002.1"/>
</dbReference>
<evidence type="ECO:0000313" key="1">
    <source>
        <dbReference type="EMBL" id="KAB8122546.1"/>
    </source>
</evidence>
<organism evidence="1 2">
    <name type="scientific">Komagataeibacter medellinensis</name>
    <dbReference type="NCBI Taxonomy" id="1177712"/>
    <lineage>
        <taxon>Bacteria</taxon>
        <taxon>Pseudomonadati</taxon>
        <taxon>Pseudomonadota</taxon>
        <taxon>Alphaproteobacteria</taxon>
        <taxon>Acetobacterales</taxon>
        <taxon>Acetobacteraceae</taxon>
        <taxon>Komagataeibacter</taxon>
    </lineage>
</organism>
<keyword evidence="2" id="KW-1185">Reference proteome</keyword>
<comment type="caution">
    <text evidence="1">The sequence shown here is derived from an EMBL/GenBank/DDBJ whole genome shotgun (WGS) entry which is preliminary data.</text>
</comment>
<name>A0ABQ6VRI1_9PROT</name>